<keyword evidence="2" id="KW-1185">Reference proteome</keyword>
<proteinExistence type="predicted"/>
<dbReference type="EMBL" id="CP006764">
    <property type="protein sequence ID" value="AIT60165.1"/>
    <property type="molecule type" value="Genomic_DNA"/>
</dbReference>
<evidence type="ECO:0000313" key="1">
    <source>
        <dbReference type="EMBL" id="AIT60165.1"/>
    </source>
</evidence>
<dbReference type="AlphaFoldDB" id="A0A097IDG8"/>
<dbReference type="STRING" id="558173.CDOO_01960"/>
<dbReference type="RefSeq" id="WP_018021454.1">
    <property type="nucleotide sequence ID" value="NZ_AQUX01000002.1"/>
</dbReference>
<dbReference type="Proteomes" id="UP000029914">
    <property type="component" value="Chromosome"/>
</dbReference>
<accession>A0A097IDG8</accession>
<dbReference type="eggNOG" id="ENOG5031WHC">
    <property type="taxonomic scope" value="Bacteria"/>
</dbReference>
<dbReference type="HOGENOM" id="CLU_1903147_0_0_11"/>
<evidence type="ECO:0000313" key="2">
    <source>
        <dbReference type="Proteomes" id="UP000029914"/>
    </source>
</evidence>
<sequence length="133" mass="14334">MSDVDVLKTIIERVSQMVPDMWVADVLPPADRLEKELPCVVIDLLPGAEEATSWGGQGFPVRLDRVGLDIEVVARSRAAATPVAAKVRQALHQLPHLAGTGVTQVDCPAFTTREDINLHVRVLGVVADVTLHA</sequence>
<organism evidence="1 2">
    <name type="scientific">Corynebacterium doosanense CAU 212 = DSM 45436</name>
    <dbReference type="NCBI Taxonomy" id="558173"/>
    <lineage>
        <taxon>Bacteria</taxon>
        <taxon>Bacillati</taxon>
        <taxon>Actinomycetota</taxon>
        <taxon>Actinomycetes</taxon>
        <taxon>Mycobacteriales</taxon>
        <taxon>Corynebacteriaceae</taxon>
        <taxon>Corynebacterium</taxon>
    </lineage>
</organism>
<gene>
    <name evidence="1" type="ORF">CDOO_01960</name>
</gene>
<evidence type="ECO:0008006" key="3">
    <source>
        <dbReference type="Google" id="ProtNLM"/>
    </source>
</evidence>
<name>A0A097IDG8_9CORY</name>
<reference evidence="1 2" key="1">
    <citation type="submission" date="2013-09" db="EMBL/GenBank/DDBJ databases">
        <title>Complete genome sequence of Corynebacterium doosanense CAU 212(T) (=DSM 45436(T)), isolated from activated sludge.</title>
        <authorList>
            <person name="Schaffert L."/>
            <person name="Albersmeier A."/>
            <person name="Kalinowski J."/>
            <person name="Ruckert C."/>
        </authorList>
    </citation>
    <scope>NUCLEOTIDE SEQUENCE [LARGE SCALE GENOMIC DNA]</scope>
    <source>
        <strain evidence="1 2">CAU 212</strain>
    </source>
</reference>
<protein>
    <recommendedName>
        <fullName evidence="3">DUF3168 domain-containing protein</fullName>
    </recommendedName>
</protein>
<dbReference type="KEGG" id="cdo:CDOO_01960"/>